<accession>A0A915ZAP1</accession>
<dbReference type="VEuPathDB" id="FungiDB:RhiirFUN_005331"/>
<dbReference type="AlphaFoldDB" id="A0A915ZAP1"/>
<comment type="caution">
    <text evidence="1">The sequence shown here is derived from an EMBL/GenBank/DDBJ whole genome shotgun (WGS) entry which is preliminary data.</text>
</comment>
<dbReference type="OrthoDB" id="2410809at2759"/>
<dbReference type="EMBL" id="CAGKOT010000025">
    <property type="protein sequence ID" value="CAB5368642.1"/>
    <property type="molecule type" value="Genomic_DNA"/>
</dbReference>
<evidence type="ECO:0000313" key="2">
    <source>
        <dbReference type="Proteomes" id="UP000684084"/>
    </source>
</evidence>
<sequence length="208" mass="23686">MDSILPANQTKYETYDDIHQTMKKIKKQDAVATQIRVFLLKIPISKIPPVMIAALHTKGDATAEEISNHMITIIEMTARCNINLVSFGADGAMIEMKAQQIVMEYLLASGVLEFKVPLYGINFKAPIFDNRPIIRMQNVKHAKKTAKNQIYYGTRLLTFGNSTVRYDQLCNLAKKENSALRIRDVYNVNKQDDSAAFRIFHSQLLRMC</sequence>
<name>A0A915ZAP1_9GLOM</name>
<protein>
    <submittedName>
        <fullName evidence="1">Uncharacterized protein</fullName>
    </submittedName>
</protein>
<reference evidence="1" key="1">
    <citation type="submission" date="2020-05" db="EMBL/GenBank/DDBJ databases">
        <authorList>
            <person name="Rincon C."/>
            <person name="Sanders R I."/>
            <person name="Robbins C."/>
            <person name="Chaturvedi A."/>
        </authorList>
    </citation>
    <scope>NUCLEOTIDE SEQUENCE</scope>
    <source>
        <strain evidence="1">CHB12</strain>
    </source>
</reference>
<gene>
    <name evidence="1" type="ORF">CHRIB12_LOCUS11851</name>
</gene>
<proteinExistence type="predicted"/>
<organism evidence="1 2">
    <name type="scientific">Rhizophagus irregularis</name>
    <dbReference type="NCBI Taxonomy" id="588596"/>
    <lineage>
        <taxon>Eukaryota</taxon>
        <taxon>Fungi</taxon>
        <taxon>Fungi incertae sedis</taxon>
        <taxon>Mucoromycota</taxon>
        <taxon>Glomeromycotina</taxon>
        <taxon>Glomeromycetes</taxon>
        <taxon>Glomerales</taxon>
        <taxon>Glomeraceae</taxon>
        <taxon>Rhizophagus</taxon>
    </lineage>
</organism>
<dbReference type="Proteomes" id="UP000684084">
    <property type="component" value="Unassembled WGS sequence"/>
</dbReference>
<evidence type="ECO:0000313" key="1">
    <source>
        <dbReference type="EMBL" id="CAB5368642.1"/>
    </source>
</evidence>